<evidence type="ECO:0000256" key="4">
    <source>
        <dbReference type="ARBA" id="ARBA00022679"/>
    </source>
</evidence>
<evidence type="ECO:0000256" key="1">
    <source>
        <dbReference type="ARBA" id="ARBA00004761"/>
    </source>
</evidence>
<keyword evidence="4 9" id="KW-0808">Transferase</keyword>
<dbReference type="SUPFAM" id="SSF52540">
    <property type="entry name" value="P-loop containing nucleoside triphosphate hydrolases"/>
    <property type="match status" value="1"/>
</dbReference>
<comment type="pathway">
    <text evidence="1">Carbohydrate acid metabolism.</text>
</comment>
<dbReference type="NCBIfam" id="TIGR01313">
    <property type="entry name" value="therm_gnt_kin"/>
    <property type="match status" value="1"/>
</dbReference>
<dbReference type="CDD" id="cd02021">
    <property type="entry name" value="GntK"/>
    <property type="match status" value="1"/>
</dbReference>
<dbReference type="Pfam" id="PF13671">
    <property type="entry name" value="AAA_33"/>
    <property type="match status" value="1"/>
</dbReference>
<gene>
    <name evidence="10" type="ORF">ACFQXB_08875</name>
</gene>
<dbReference type="PANTHER" id="PTHR43442:SF3">
    <property type="entry name" value="GLUCONOKINASE-RELATED"/>
    <property type="match status" value="1"/>
</dbReference>
<comment type="caution">
    <text evidence="10">The sequence shown here is derived from an EMBL/GenBank/DDBJ whole genome shotgun (WGS) entry which is preliminary data.</text>
</comment>
<comment type="catalytic activity">
    <reaction evidence="8 9">
        <text>D-gluconate + ATP = 6-phospho-D-gluconate + ADP + H(+)</text>
        <dbReference type="Rhea" id="RHEA:19433"/>
        <dbReference type="ChEBI" id="CHEBI:15378"/>
        <dbReference type="ChEBI" id="CHEBI:18391"/>
        <dbReference type="ChEBI" id="CHEBI:30616"/>
        <dbReference type="ChEBI" id="CHEBI:58759"/>
        <dbReference type="ChEBI" id="CHEBI:456216"/>
        <dbReference type="EC" id="2.7.1.12"/>
    </reaction>
</comment>
<evidence type="ECO:0000256" key="8">
    <source>
        <dbReference type="ARBA" id="ARBA00048090"/>
    </source>
</evidence>
<proteinExistence type="inferred from homology"/>
<sequence length="179" mass="18762">MDAPRVVVAGVSGCGKSTVGAALAARLGLTFVDGDDYHSAANIAKMAAGTPLDDADRADWLDRIAARLAQPGGLVLACSALRRRYRDRLRAAAPGVIFVFLEGDYATIARRLSGREGHFLTDSGLLQSQFEALEPPTEPGCWRIPVDQPPEAVLDAALAAVDRALRAEAPEGAAAKARG</sequence>
<accession>A0ABW2UL55</accession>
<reference evidence="11" key="1">
    <citation type="journal article" date="2019" name="Int. J. Syst. Evol. Microbiol.">
        <title>The Global Catalogue of Microorganisms (GCM) 10K type strain sequencing project: providing services to taxonomists for standard genome sequencing and annotation.</title>
        <authorList>
            <consortium name="The Broad Institute Genomics Platform"/>
            <consortium name="The Broad Institute Genome Sequencing Center for Infectious Disease"/>
            <person name="Wu L."/>
            <person name="Ma J."/>
        </authorList>
    </citation>
    <scope>NUCLEOTIDE SEQUENCE [LARGE SCALE GENOMIC DNA]</scope>
    <source>
        <strain evidence="11">CGMCC 1.12750</strain>
    </source>
</reference>
<dbReference type="EC" id="2.7.1.12" evidence="3 9"/>
<dbReference type="Gene3D" id="3.40.50.300">
    <property type="entry name" value="P-loop containing nucleotide triphosphate hydrolases"/>
    <property type="match status" value="1"/>
</dbReference>
<dbReference type="EMBL" id="JBHTFQ010000004">
    <property type="protein sequence ID" value="MFC7704305.1"/>
    <property type="molecule type" value="Genomic_DNA"/>
</dbReference>
<dbReference type="InterPro" id="IPR027417">
    <property type="entry name" value="P-loop_NTPase"/>
</dbReference>
<dbReference type="InterPro" id="IPR006001">
    <property type="entry name" value="Therm_gnt_kin"/>
</dbReference>
<keyword evidence="6 9" id="KW-0418">Kinase</keyword>
<evidence type="ECO:0000313" key="10">
    <source>
        <dbReference type="EMBL" id="MFC7704305.1"/>
    </source>
</evidence>
<evidence type="ECO:0000256" key="3">
    <source>
        <dbReference type="ARBA" id="ARBA00012054"/>
    </source>
</evidence>
<dbReference type="Proteomes" id="UP001596516">
    <property type="component" value="Unassembled WGS sequence"/>
</dbReference>
<keyword evidence="11" id="KW-1185">Reference proteome</keyword>
<dbReference type="PANTHER" id="PTHR43442">
    <property type="entry name" value="GLUCONOKINASE-RELATED"/>
    <property type="match status" value="1"/>
</dbReference>
<evidence type="ECO:0000256" key="7">
    <source>
        <dbReference type="ARBA" id="ARBA00022840"/>
    </source>
</evidence>
<evidence type="ECO:0000256" key="6">
    <source>
        <dbReference type="ARBA" id="ARBA00022777"/>
    </source>
</evidence>
<protein>
    <recommendedName>
        <fullName evidence="3 9">Gluconokinase</fullName>
        <ecNumber evidence="3 9">2.7.1.12</ecNumber>
    </recommendedName>
</protein>
<keyword evidence="5 9" id="KW-0547">Nucleotide-binding</keyword>
<evidence type="ECO:0000313" key="11">
    <source>
        <dbReference type="Proteomes" id="UP001596516"/>
    </source>
</evidence>
<evidence type="ECO:0000256" key="9">
    <source>
        <dbReference type="RuleBase" id="RU363066"/>
    </source>
</evidence>
<dbReference type="RefSeq" id="WP_377402339.1">
    <property type="nucleotide sequence ID" value="NZ_JBHTFQ010000004.1"/>
</dbReference>
<name>A0ABW2UL55_9RHOB</name>
<keyword evidence="7 9" id="KW-0067">ATP-binding</keyword>
<evidence type="ECO:0000256" key="2">
    <source>
        <dbReference type="ARBA" id="ARBA00008420"/>
    </source>
</evidence>
<comment type="similarity">
    <text evidence="2 9">Belongs to the gluconokinase GntK/GntV family.</text>
</comment>
<evidence type="ECO:0000256" key="5">
    <source>
        <dbReference type="ARBA" id="ARBA00022741"/>
    </source>
</evidence>
<organism evidence="10 11">
    <name type="scientific">Plastorhodobacter daqingensis</name>
    <dbReference type="NCBI Taxonomy" id="1387281"/>
    <lineage>
        <taxon>Bacteria</taxon>
        <taxon>Pseudomonadati</taxon>
        <taxon>Pseudomonadota</taxon>
        <taxon>Alphaproteobacteria</taxon>
        <taxon>Rhodobacterales</taxon>
        <taxon>Paracoccaceae</taxon>
        <taxon>Plastorhodobacter</taxon>
    </lineage>
</organism>